<accession>A0ABV1A431</accession>
<sequence length="86" mass="9502">MFLTGTSVFLQMADGPLGGARRAGFFTDHLFNNATSYMNHSDEQEEGLHSAEDTSTSCYGRFYGLLRQVRLLEKVLQALEGGSTFC</sequence>
<gene>
    <name evidence="1" type="ORF">AMECASPLE_028539</name>
</gene>
<name>A0ABV1A431_9TELE</name>
<keyword evidence="2" id="KW-1185">Reference proteome</keyword>
<protein>
    <submittedName>
        <fullName evidence="1">Uncharacterized protein</fullName>
    </submittedName>
</protein>
<organism evidence="1 2">
    <name type="scientific">Ameca splendens</name>
    <dbReference type="NCBI Taxonomy" id="208324"/>
    <lineage>
        <taxon>Eukaryota</taxon>
        <taxon>Metazoa</taxon>
        <taxon>Chordata</taxon>
        <taxon>Craniata</taxon>
        <taxon>Vertebrata</taxon>
        <taxon>Euteleostomi</taxon>
        <taxon>Actinopterygii</taxon>
        <taxon>Neopterygii</taxon>
        <taxon>Teleostei</taxon>
        <taxon>Neoteleostei</taxon>
        <taxon>Acanthomorphata</taxon>
        <taxon>Ovalentaria</taxon>
        <taxon>Atherinomorphae</taxon>
        <taxon>Cyprinodontiformes</taxon>
        <taxon>Goodeidae</taxon>
        <taxon>Ameca</taxon>
    </lineage>
</organism>
<comment type="caution">
    <text evidence="1">The sequence shown here is derived from an EMBL/GenBank/DDBJ whole genome shotgun (WGS) entry which is preliminary data.</text>
</comment>
<evidence type="ECO:0000313" key="2">
    <source>
        <dbReference type="Proteomes" id="UP001469553"/>
    </source>
</evidence>
<reference evidence="1 2" key="1">
    <citation type="submission" date="2021-06" db="EMBL/GenBank/DDBJ databases">
        <authorList>
            <person name="Palmer J.M."/>
        </authorList>
    </citation>
    <scope>NUCLEOTIDE SEQUENCE [LARGE SCALE GENOMIC DNA]</scope>
    <source>
        <strain evidence="1 2">AS_MEX2019</strain>
        <tissue evidence="1">Muscle</tissue>
    </source>
</reference>
<proteinExistence type="predicted"/>
<dbReference type="EMBL" id="JAHRIP010078388">
    <property type="protein sequence ID" value="MEQ2312213.1"/>
    <property type="molecule type" value="Genomic_DNA"/>
</dbReference>
<evidence type="ECO:0000313" key="1">
    <source>
        <dbReference type="EMBL" id="MEQ2312213.1"/>
    </source>
</evidence>
<dbReference type="Proteomes" id="UP001469553">
    <property type="component" value="Unassembled WGS sequence"/>
</dbReference>